<dbReference type="NCBIfam" id="TIGR00322">
    <property type="entry name" value="diphth2_R"/>
    <property type="match status" value="2"/>
</dbReference>
<dbReference type="SFLD" id="SFLDS00032">
    <property type="entry name" value="Radical_SAM_3-amino-3-carboxyp"/>
    <property type="match status" value="1"/>
</dbReference>
<dbReference type="GO" id="GO:0051536">
    <property type="term" value="F:iron-sulfur cluster binding"/>
    <property type="evidence" value="ECO:0007669"/>
    <property type="project" value="UniProtKB-KW"/>
</dbReference>
<feature type="region of interest" description="Disordered" evidence="7">
    <location>
        <begin position="391"/>
        <end position="411"/>
    </location>
</feature>
<organism evidence="8 9">
    <name type="scientific">Perkinsus olseni</name>
    <name type="common">Perkinsus atlanticus</name>
    <dbReference type="NCBI Taxonomy" id="32597"/>
    <lineage>
        <taxon>Eukaryota</taxon>
        <taxon>Sar</taxon>
        <taxon>Alveolata</taxon>
        <taxon>Perkinsozoa</taxon>
        <taxon>Perkinsea</taxon>
        <taxon>Perkinsida</taxon>
        <taxon>Perkinsidae</taxon>
        <taxon>Perkinsus</taxon>
    </lineage>
</organism>
<accession>A0A7J6L0S3</accession>
<dbReference type="Gene3D" id="3.40.50.11860">
    <property type="entry name" value="Diphthamide synthesis DPH1/DPH2 domain 3"/>
    <property type="match status" value="1"/>
</dbReference>
<dbReference type="InterPro" id="IPR042263">
    <property type="entry name" value="DPH1/DPH2_1"/>
</dbReference>
<keyword evidence="4" id="KW-0479">Metal-binding</keyword>
<feature type="compositionally biased region" description="Basic and acidic residues" evidence="7">
    <location>
        <begin position="398"/>
        <end position="411"/>
    </location>
</feature>
<dbReference type="GO" id="GO:0090560">
    <property type="term" value="F:2-(3-amino-3-carboxypropyl)histidine synthase activity"/>
    <property type="evidence" value="ECO:0007669"/>
    <property type="project" value="InterPro"/>
</dbReference>
<evidence type="ECO:0000256" key="7">
    <source>
        <dbReference type="SAM" id="MobiDB-lite"/>
    </source>
</evidence>
<dbReference type="GO" id="GO:0046872">
    <property type="term" value="F:metal ion binding"/>
    <property type="evidence" value="ECO:0007669"/>
    <property type="project" value="UniProtKB-KW"/>
</dbReference>
<keyword evidence="6" id="KW-0411">Iron-sulfur</keyword>
<evidence type="ECO:0000256" key="1">
    <source>
        <dbReference type="ARBA" id="ARBA00001966"/>
    </source>
</evidence>
<proteinExistence type="inferred from homology"/>
<dbReference type="Proteomes" id="UP000572268">
    <property type="component" value="Unassembled WGS sequence"/>
</dbReference>
<dbReference type="GO" id="GO:0017183">
    <property type="term" value="P:protein histidyl modification to diphthamide"/>
    <property type="evidence" value="ECO:0007669"/>
    <property type="project" value="UniProtKB-UniPathway"/>
</dbReference>
<dbReference type="PANTHER" id="PTHR10762">
    <property type="entry name" value="DIPHTHAMIDE BIOSYNTHESIS PROTEIN"/>
    <property type="match status" value="1"/>
</dbReference>
<gene>
    <name evidence="8" type="primary">DPH2</name>
    <name evidence="8" type="ORF">FOL46_009761</name>
</gene>
<dbReference type="AlphaFoldDB" id="A0A7J6L0S3"/>
<dbReference type="PANTHER" id="PTHR10762:SF2">
    <property type="entry name" value="2-(3-AMINO-3-CARBOXYPROPYL)HISTIDINE SYNTHASE SUBUNIT 2"/>
    <property type="match status" value="1"/>
</dbReference>
<feature type="non-terminal residue" evidence="8">
    <location>
        <position position="1"/>
    </location>
</feature>
<evidence type="ECO:0000256" key="2">
    <source>
        <dbReference type="ARBA" id="ARBA00005156"/>
    </source>
</evidence>
<dbReference type="FunFam" id="3.40.50.11860:FF:000001">
    <property type="entry name" value="2-(3-amino-3-carboxypropyl)histidine synthase subunit 2"/>
    <property type="match status" value="1"/>
</dbReference>
<sequence>MVVVSTTNGSGHHSKRDIAVNIVLQHINELLKSKRYPTGREVSDILWVLYNNIMTTNDNHTTSSTIINTLLKNMMPHMMLDAQPRHIARMLWIVSRLSSSSSLSLYNEYWPVLSSHIIANKEKLLNDDDRLKTITVILQAITYNNDHHSDDNNNYDDKGGKNAEVTSLLNDELLSTLKAIIEDIIRNTLHESDDRVFVIDVIRAYHKTDMNLIRDILSIFDLRLLLERDWEAIRDMLLLSSCDDYLGMIFEGLAVKWMMDDVHDTCASYGVLAGLVGPTTATPGIQAISCELYKDVEEWIVSNNYQRIALQFPDSMLKRAPAVCEELSHRLPQREVFVIGDTKQGSCCVDEVNAEHYAAHCIVHFGHSCHTMPKRLPTYYIYNMIPSIAADGQEEEKDGEKGKQEDDDEPRRLYDELKDWITNSGVGGSTNNEVVVMLIWDTNEPDKEMEYGKALQYYASSSSSSSSSLHVVSAEDYDQQQQQQKQRCVSSSPIATPPLLSSSPQPIVIFMGDTTTTATTTDATSSMWYRLQLHNPTIHTLLMWDGSHLTSSSTDKLQMQRYRLVEEVKKAKKIGILFGSVDVPHQDALLNRIKEQLFNAGREVYIFNVGQSESAKLANFPEIECYVMLSCPESFLWSTTDYMVPVATPYELE</sequence>
<comment type="similarity">
    <text evidence="3">Belongs to the DPH1/DPH2 family. DPH2 subfamily.</text>
</comment>
<evidence type="ECO:0000313" key="9">
    <source>
        <dbReference type="Proteomes" id="UP000572268"/>
    </source>
</evidence>
<evidence type="ECO:0000256" key="5">
    <source>
        <dbReference type="ARBA" id="ARBA00023004"/>
    </source>
</evidence>
<dbReference type="InterPro" id="IPR016435">
    <property type="entry name" value="DPH1/DPH2"/>
</dbReference>
<dbReference type="UniPathway" id="UPA00559"/>
<dbReference type="EMBL" id="JABANN010000922">
    <property type="protein sequence ID" value="KAF4652391.1"/>
    <property type="molecule type" value="Genomic_DNA"/>
</dbReference>
<reference evidence="8 9" key="1">
    <citation type="submission" date="2020-04" db="EMBL/GenBank/DDBJ databases">
        <title>Perkinsus olseni comparative genomics.</title>
        <authorList>
            <person name="Bogema D.R."/>
        </authorList>
    </citation>
    <scope>NUCLEOTIDE SEQUENCE [LARGE SCALE GENOMIC DNA]</scope>
    <source>
        <strain evidence="8">ATCC PRA-31</strain>
    </source>
</reference>
<keyword evidence="5" id="KW-0408">Iron</keyword>
<evidence type="ECO:0000256" key="3">
    <source>
        <dbReference type="ARBA" id="ARBA00006179"/>
    </source>
</evidence>
<comment type="caution">
    <text evidence="8">The sequence shown here is derived from an EMBL/GenBank/DDBJ whole genome shotgun (WGS) entry which is preliminary data.</text>
</comment>
<comment type="cofactor">
    <cofactor evidence="1">
        <name>[4Fe-4S] cluster</name>
        <dbReference type="ChEBI" id="CHEBI:49883"/>
    </cofactor>
</comment>
<dbReference type="InterPro" id="IPR042265">
    <property type="entry name" value="DPH1/DPH2_3"/>
</dbReference>
<evidence type="ECO:0000313" key="8">
    <source>
        <dbReference type="EMBL" id="KAF4652391.1"/>
    </source>
</evidence>
<dbReference type="Pfam" id="PF01866">
    <property type="entry name" value="Diphthamide_syn"/>
    <property type="match status" value="2"/>
</dbReference>
<evidence type="ECO:0000256" key="6">
    <source>
        <dbReference type="ARBA" id="ARBA00023014"/>
    </source>
</evidence>
<name>A0A7J6L0S3_PEROL</name>
<dbReference type="Gene3D" id="3.40.50.11840">
    <property type="entry name" value="Diphthamide synthesis DPH1/DPH2 domain 1"/>
    <property type="match status" value="1"/>
</dbReference>
<evidence type="ECO:0000256" key="4">
    <source>
        <dbReference type="ARBA" id="ARBA00022723"/>
    </source>
</evidence>
<protein>
    <submittedName>
        <fullName evidence="8">Diphthamide biosynthesis protein 2</fullName>
    </submittedName>
</protein>
<comment type="pathway">
    <text evidence="2">Protein modification; peptidyl-diphthamide biosynthesis.</text>
</comment>